<dbReference type="PANTHER" id="PTHR33992">
    <property type="entry name" value="RIBONUCLEASE P PROTEIN COMPONENT"/>
    <property type="match status" value="1"/>
</dbReference>
<comment type="similarity">
    <text evidence="7">Belongs to the RnpA family.</text>
</comment>
<organism evidence="9 10">
    <name type="scientific">Chthoniobacter flavus Ellin428</name>
    <dbReference type="NCBI Taxonomy" id="497964"/>
    <lineage>
        <taxon>Bacteria</taxon>
        <taxon>Pseudomonadati</taxon>
        <taxon>Verrucomicrobiota</taxon>
        <taxon>Spartobacteria</taxon>
        <taxon>Chthoniobacterales</taxon>
        <taxon>Chthoniobacteraceae</taxon>
        <taxon>Chthoniobacter</taxon>
    </lineage>
</organism>
<reference evidence="9 10" key="1">
    <citation type="journal article" date="2011" name="J. Bacteriol.">
        <title>Genome sequence of Chthoniobacter flavus Ellin428, an aerobic heterotrophic soil bacterium.</title>
        <authorList>
            <person name="Kant R."/>
            <person name="van Passel M.W."/>
            <person name="Palva A."/>
            <person name="Lucas S."/>
            <person name="Lapidus A."/>
            <person name="Glavina Del Rio T."/>
            <person name="Dalin E."/>
            <person name="Tice H."/>
            <person name="Bruce D."/>
            <person name="Goodwin L."/>
            <person name="Pitluck S."/>
            <person name="Larimer F.W."/>
            <person name="Land M.L."/>
            <person name="Hauser L."/>
            <person name="Sangwan P."/>
            <person name="de Vos W.M."/>
            <person name="Janssen P.H."/>
            <person name="Smidt H."/>
        </authorList>
    </citation>
    <scope>NUCLEOTIDE SEQUENCE [LARGE SCALE GENOMIC DNA]</scope>
    <source>
        <strain evidence="9 10">Ellin428</strain>
    </source>
</reference>
<dbReference type="InterPro" id="IPR000100">
    <property type="entry name" value="RNase_P"/>
</dbReference>
<dbReference type="InterPro" id="IPR020568">
    <property type="entry name" value="Ribosomal_Su5_D2-typ_SF"/>
</dbReference>
<evidence type="ECO:0000313" key="10">
    <source>
        <dbReference type="Proteomes" id="UP000005824"/>
    </source>
</evidence>
<dbReference type="eggNOG" id="COG0594">
    <property type="taxonomic scope" value="Bacteria"/>
</dbReference>
<keyword evidence="5 7" id="KW-0378">Hydrolase</keyword>
<evidence type="ECO:0000256" key="6">
    <source>
        <dbReference type="ARBA" id="ARBA00022884"/>
    </source>
</evidence>
<dbReference type="Proteomes" id="UP000005824">
    <property type="component" value="Unassembled WGS sequence"/>
</dbReference>
<comment type="function">
    <text evidence="1 7">RNaseP catalyzes the removal of the 5'-leader sequence from pre-tRNA to produce the mature 5'-terminus. It can also cleave other RNA substrates such as 4.5S RNA. The protein component plays an auxiliary but essential role in vivo by binding to the 5'-leader sequence and broadening the substrate specificity of the ribozyme.</text>
</comment>
<comment type="catalytic activity">
    <reaction evidence="7">
        <text>Endonucleolytic cleavage of RNA, removing 5'-extranucleotides from tRNA precursor.</text>
        <dbReference type="EC" id="3.1.26.5"/>
    </reaction>
</comment>
<keyword evidence="10" id="KW-1185">Reference proteome</keyword>
<gene>
    <name evidence="7" type="primary">rnpA</name>
    <name evidence="9" type="ORF">CfE428DRAFT_1421</name>
</gene>
<comment type="caution">
    <text evidence="9">The sequence shown here is derived from an EMBL/GenBank/DDBJ whole genome shotgun (WGS) entry which is preliminary data.</text>
</comment>
<dbReference type="HAMAP" id="MF_00227">
    <property type="entry name" value="RNase_P"/>
    <property type="match status" value="1"/>
</dbReference>
<dbReference type="InterPro" id="IPR014721">
    <property type="entry name" value="Ribsml_uS5_D2-typ_fold_subgr"/>
</dbReference>
<dbReference type="GO" id="GO:0004526">
    <property type="term" value="F:ribonuclease P activity"/>
    <property type="evidence" value="ECO:0007669"/>
    <property type="project" value="UniProtKB-UniRule"/>
</dbReference>
<comment type="subunit">
    <text evidence="7">Consists of a catalytic RNA component (M1 or rnpB) and a protein subunit.</text>
</comment>
<dbReference type="InParanoid" id="B4CXY0"/>
<evidence type="ECO:0000256" key="5">
    <source>
        <dbReference type="ARBA" id="ARBA00022801"/>
    </source>
</evidence>
<dbReference type="STRING" id="497964.CfE428DRAFT_1421"/>
<evidence type="ECO:0000256" key="1">
    <source>
        <dbReference type="ARBA" id="ARBA00002663"/>
    </source>
</evidence>
<evidence type="ECO:0000256" key="4">
    <source>
        <dbReference type="ARBA" id="ARBA00022759"/>
    </source>
</evidence>
<keyword evidence="6 7" id="KW-0694">RNA-binding</keyword>
<dbReference type="AlphaFoldDB" id="B4CXY0"/>
<dbReference type="PANTHER" id="PTHR33992:SF1">
    <property type="entry name" value="RIBONUCLEASE P PROTEIN COMPONENT"/>
    <property type="match status" value="1"/>
</dbReference>
<name>B4CXY0_9BACT</name>
<dbReference type="InterPro" id="IPR020539">
    <property type="entry name" value="RNase_P_CS"/>
</dbReference>
<dbReference type="Gene3D" id="3.30.230.10">
    <property type="match status" value="1"/>
</dbReference>
<evidence type="ECO:0000256" key="7">
    <source>
        <dbReference type="HAMAP-Rule" id="MF_00227"/>
    </source>
</evidence>
<evidence type="ECO:0000256" key="2">
    <source>
        <dbReference type="ARBA" id="ARBA00022694"/>
    </source>
</evidence>
<dbReference type="EMBL" id="ABVL01000003">
    <property type="protein sequence ID" value="EDY21128.1"/>
    <property type="molecule type" value="Genomic_DNA"/>
</dbReference>
<keyword evidence="3 7" id="KW-0540">Nuclease</keyword>
<keyword evidence="2 7" id="KW-0819">tRNA processing</keyword>
<dbReference type="EC" id="3.1.26.5" evidence="7 8"/>
<evidence type="ECO:0000313" key="9">
    <source>
        <dbReference type="EMBL" id="EDY21128.1"/>
    </source>
</evidence>
<dbReference type="SUPFAM" id="SSF54211">
    <property type="entry name" value="Ribosomal protein S5 domain 2-like"/>
    <property type="match status" value="1"/>
</dbReference>
<proteinExistence type="inferred from homology"/>
<dbReference type="GO" id="GO:0030677">
    <property type="term" value="C:ribonuclease P complex"/>
    <property type="evidence" value="ECO:0007669"/>
    <property type="project" value="TreeGrafter"/>
</dbReference>
<sequence>MTGLRFPKSARLSRASEFQRMRREGQSFHGKFFVLSVLKNLPSPEVRVGFITSRRVGGAVARNRVRRRLREIVRATRPEIMAGTWLTLVARQAAAGATFQNLAAEWRMLAQRSTILGACS</sequence>
<evidence type="ECO:0000256" key="8">
    <source>
        <dbReference type="NCBIfam" id="TIGR00188"/>
    </source>
</evidence>
<accession>B4CXY0</accession>
<dbReference type="GO" id="GO:0000049">
    <property type="term" value="F:tRNA binding"/>
    <property type="evidence" value="ECO:0007669"/>
    <property type="project" value="UniProtKB-UniRule"/>
</dbReference>
<dbReference type="Pfam" id="PF00825">
    <property type="entry name" value="Ribonuclease_P"/>
    <property type="match status" value="1"/>
</dbReference>
<dbReference type="GO" id="GO:0001682">
    <property type="term" value="P:tRNA 5'-leader removal"/>
    <property type="evidence" value="ECO:0007669"/>
    <property type="project" value="UniProtKB-UniRule"/>
</dbReference>
<evidence type="ECO:0000256" key="3">
    <source>
        <dbReference type="ARBA" id="ARBA00022722"/>
    </source>
</evidence>
<dbReference type="PROSITE" id="PS00648">
    <property type="entry name" value="RIBONUCLEASE_P"/>
    <property type="match status" value="1"/>
</dbReference>
<dbReference type="NCBIfam" id="TIGR00188">
    <property type="entry name" value="rnpA"/>
    <property type="match status" value="1"/>
</dbReference>
<dbReference type="GO" id="GO:0042781">
    <property type="term" value="F:3'-tRNA processing endoribonuclease activity"/>
    <property type="evidence" value="ECO:0007669"/>
    <property type="project" value="TreeGrafter"/>
</dbReference>
<protein>
    <recommendedName>
        <fullName evidence="7 8">Ribonuclease P protein component</fullName>
        <shortName evidence="7">RNase P protein</shortName>
        <shortName evidence="7">RNaseP protein</shortName>
        <ecNumber evidence="7 8">3.1.26.5</ecNumber>
    </recommendedName>
    <alternativeName>
        <fullName evidence="7">Protein C5</fullName>
    </alternativeName>
</protein>
<dbReference type="RefSeq" id="WP_006978747.1">
    <property type="nucleotide sequence ID" value="NZ_ABVL01000003.1"/>
</dbReference>
<keyword evidence="4 7" id="KW-0255">Endonuclease</keyword>